<dbReference type="Gene3D" id="3.30.420.280">
    <property type="match status" value="1"/>
</dbReference>
<dbReference type="Gene3D" id="3.40.50.300">
    <property type="entry name" value="P-loop containing nucleotide triphosphate hydrolases"/>
    <property type="match status" value="1"/>
</dbReference>
<reference evidence="2" key="1">
    <citation type="submission" date="2020-03" db="EMBL/GenBank/DDBJ databases">
        <title>The deep terrestrial virosphere.</title>
        <authorList>
            <person name="Holmfeldt K."/>
            <person name="Nilsson E."/>
            <person name="Simone D."/>
            <person name="Lopez-Fernandez M."/>
            <person name="Wu X."/>
            <person name="de Brujin I."/>
            <person name="Lundin D."/>
            <person name="Andersson A."/>
            <person name="Bertilsson S."/>
            <person name="Dopson M."/>
        </authorList>
    </citation>
    <scope>NUCLEOTIDE SEQUENCE</scope>
    <source>
        <strain evidence="2">TM448A00693</strain>
    </source>
</reference>
<dbReference type="EMBL" id="MT144046">
    <property type="protein sequence ID" value="QJA47520.1"/>
    <property type="molecule type" value="Genomic_DNA"/>
</dbReference>
<name>A0A6H1ZJZ7_9ZZZZ</name>
<proteinExistence type="predicted"/>
<dbReference type="AlphaFoldDB" id="A0A6H1ZJZ7"/>
<evidence type="ECO:0000313" key="2">
    <source>
        <dbReference type="EMBL" id="QJA47520.1"/>
    </source>
</evidence>
<protein>
    <submittedName>
        <fullName evidence="2">Putative terminase</fullName>
    </submittedName>
</protein>
<gene>
    <name evidence="2" type="ORF">TM448A00693_0017</name>
</gene>
<sequence>MKEVHKISRTKWVIVRNSYVELRDTTQRTLFDWFDWGKHKVQANEYILKYPDGMELEILFRSCDRPEDVKKFKSLEVTGYWIDESIEVKEEIKLMLKNRVGRYPRKCPVRWGIETTNPPDVEHTTYSQFKWDTPPPGPVPEGTPLENHEGFWQPPRENDQNLRPGYYDELRIDYSDNPDWIDTYIDGKPGVFIQGSSVYKNFKRDTHVSREHLTWSGGALYRGWDNSGNWPSCIVLSVPTSQQIHVLAEFHGDKMGIVDFTRHVVQSCNVMFPNATYEDWGDPAGENRFSRRSGGFTSNAELMRDFGVDVKPSEQNWTARKESVEQQLRIIDGMLIDSRCIRLINGFIGGYCYPEIGSSGSYRDRPMKNRWSHCHDALQYCLIRLNNSQSSPIPPKVLARITRDRGPRPGGFMAS</sequence>
<evidence type="ECO:0000256" key="1">
    <source>
        <dbReference type="SAM" id="MobiDB-lite"/>
    </source>
</evidence>
<dbReference type="InterPro" id="IPR027417">
    <property type="entry name" value="P-loop_NTPase"/>
</dbReference>
<feature type="region of interest" description="Disordered" evidence="1">
    <location>
        <begin position="143"/>
        <end position="162"/>
    </location>
</feature>
<accession>A0A6H1ZJZ7</accession>
<organism evidence="2">
    <name type="scientific">viral metagenome</name>
    <dbReference type="NCBI Taxonomy" id="1070528"/>
    <lineage>
        <taxon>unclassified sequences</taxon>
        <taxon>metagenomes</taxon>
        <taxon>organismal metagenomes</taxon>
    </lineage>
</organism>